<keyword evidence="4" id="KW-1185">Reference proteome</keyword>
<gene>
    <name evidence="3" type="ORF">FQN60_002097</name>
</gene>
<feature type="compositionally biased region" description="Low complexity" evidence="1">
    <location>
        <begin position="198"/>
        <end position="207"/>
    </location>
</feature>
<evidence type="ECO:0000313" key="3">
    <source>
        <dbReference type="EMBL" id="KAA8591154.1"/>
    </source>
</evidence>
<feature type="compositionally biased region" description="Basic residues" evidence="1">
    <location>
        <begin position="598"/>
        <end position="611"/>
    </location>
</feature>
<feature type="compositionally biased region" description="Low complexity" evidence="1">
    <location>
        <begin position="614"/>
        <end position="626"/>
    </location>
</feature>
<feature type="compositionally biased region" description="Low complexity" evidence="1">
    <location>
        <begin position="137"/>
        <end position="146"/>
    </location>
</feature>
<comment type="caution">
    <text evidence="3">The sequence shown here is derived from an EMBL/GenBank/DDBJ whole genome shotgun (WGS) entry which is preliminary data.</text>
</comment>
<evidence type="ECO:0000313" key="4">
    <source>
        <dbReference type="Proteomes" id="UP000327493"/>
    </source>
</evidence>
<feature type="compositionally biased region" description="Basic and acidic residues" evidence="1">
    <location>
        <begin position="537"/>
        <end position="552"/>
    </location>
</feature>
<feature type="compositionally biased region" description="Low complexity" evidence="1">
    <location>
        <begin position="463"/>
        <end position="479"/>
    </location>
</feature>
<feature type="compositionally biased region" description="Polar residues" evidence="1">
    <location>
        <begin position="480"/>
        <end position="497"/>
    </location>
</feature>
<feature type="domain" description="SCA7" evidence="2">
    <location>
        <begin position="238"/>
        <end position="305"/>
    </location>
</feature>
<feature type="compositionally biased region" description="Low complexity" evidence="1">
    <location>
        <begin position="651"/>
        <end position="660"/>
    </location>
</feature>
<accession>A0A5J5DBW1</accession>
<reference evidence="3 4" key="1">
    <citation type="submission" date="2019-08" db="EMBL/GenBank/DDBJ databases">
        <title>A chromosome-level genome assembly, high-density linkage maps, and genome scans reveal the genomic architecture of hybrid incompatibilities underlying speciation via character displacement in darters (Percidae: Etheostominae).</title>
        <authorList>
            <person name="Moran R.L."/>
            <person name="Catchen J.M."/>
            <person name="Fuller R.C."/>
        </authorList>
    </citation>
    <scope>NUCLEOTIDE SEQUENCE [LARGE SCALE GENOMIC DNA]</scope>
    <source>
        <strain evidence="3">EspeVRDwgs_2016</strain>
        <tissue evidence="3">Muscle</tissue>
    </source>
</reference>
<feature type="compositionally biased region" description="Basic and acidic residues" evidence="1">
    <location>
        <begin position="125"/>
        <end position="136"/>
    </location>
</feature>
<dbReference type="EMBL" id="VOFY01000007">
    <property type="protein sequence ID" value="KAA8591154.1"/>
    <property type="molecule type" value="Genomic_DNA"/>
</dbReference>
<dbReference type="PROSITE" id="PS51505">
    <property type="entry name" value="SCA7"/>
    <property type="match status" value="1"/>
</dbReference>
<feature type="compositionally biased region" description="Polar residues" evidence="1">
    <location>
        <begin position="208"/>
        <end position="224"/>
    </location>
</feature>
<proteinExistence type="predicted"/>
<dbReference type="InterPro" id="IPR052237">
    <property type="entry name" value="Ataxin-7-like_regulator"/>
</dbReference>
<dbReference type="InterPro" id="IPR013243">
    <property type="entry name" value="SCA7_dom"/>
</dbReference>
<dbReference type="AlphaFoldDB" id="A0A5J5DBW1"/>
<evidence type="ECO:0000256" key="1">
    <source>
        <dbReference type="SAM" id="MobiDB-lite"/>
    </source>
</evidence>
<sequence>MAALDRRNPNLDDFVGLNWSSWVNRVNILPSDAGSIEDSSKYGSNRSETMTLRKEDMHTFGKWPAHDEIYLVVCSHCGQVVKPQAFEKHCERRHGPLTKMCAQSSTLVPQQQPCPPRPPLNHSSSGERQKDGRCHEASAPASAASPVHQHRPSKAQKETVSFPSVEKVPQENAPFPHHSSFSPRPRVPPWHSGPLPPGYCSSSSSPSERTSVQKPTAGQCSESPSPLRGTRTYSRVYKNTNKKECDLNKQCRVLEPEGKKLCSQERICNTDSIHQQQKASRRTKTFDQSAEEQKTLCTGRDIEQLLVKSKDKEQHLEAFKEKITQSSKYCHILRSGEPSETIPEVEGDSTVEVQAQPQNPFNQSLLSGEESDYEQEEATDLPATPWHPKPVRLCTFGCRTLGCSIFTFDRRLQHLRFALSAMLEHHVSTHLWKKMPQVSSGLRSSHVTAPTVGSPVRTRVRPSNSTGSLSLESTSQLETKTGQHNSPSNKLPSSITSARLGPGQRRNPVGRGSKARLREEGLMQDASAAQKAAKLSHSSENKSSKYIRDPPLNEKGQPHVPSSQGQINGTCSYSKKPCPPLHRPTRSSRRPPGIKQKVAGHKQKSLAQKRKGSNESPSLGSSLSRTSKCEHSGTPMLWPWRKNQTPEEEPSSASRSSSSPLGFSLPFWPCDSLESINATCLFSSALSAGSSWVGVTLSMDEWMLSSPRALPLLGQQKQRHGVRCHHHIPRHHPGLYHVPVFGVTAKDQPLLQKSLFICLLKSAAVHMVIAEIKNTYFGFLRARQNTRVVAFEIHSGVELSNVPMGEESVEITVTLQRVIVEVEAIFNPGRQHLELING</sequence>
<dbReference type="PANTHER" id="PTHR15117">
    <property type="entry name" value="ATAXIN 7 RELATED"/>
    <property type="match status" value="1"/>
</dbReference>
<feature type="compositionally biased region" description="Low complexity" evidence="1">
    <location>
        <begin position="174"/>
        <end position="184"/>
    </location>
</feature>
<name>A0A5J5DBW1_9PERO</name>
<feature type="compositionally biased region" description="Polar residues" evidence="1">
    <location>
        <begin position="560"/>
        <end position="573"/>
    </location>
</feature>
<protein>
    <recommendedName>
        <fullName evidence="2">SCA7 domain-containing protein</fullName>
    </recommendedName>
</protein>
<dbReference type="Pfam" id="PF08313">
    <property type="entry name" value="SCA7"/>
    <property type="match status" value="1"/>
</dbReference>
<dbReference type="PANTHER" id="PTHR15117:SF5">
    <property type="entry name" value="ATAXIN-7-LIKE PROTEIN 2"/>
    <property type="match status" value="1"/>
</dbReference>
<evidence type="ECO:0000259" key="2">
    <source>
        <dbReference type="PROSITE" id="PS51505"/>
    </source>
</evidence>
<dbReference type="Proteomes" id="UP000327493">
    <property type="component" value="Chromosome 7"/>
</dbReference>
<organism evidence="3 4">
    <name type="scientific">Etheostoma spectabile</name>
    <name type="common">orangethroat darter</name>
    <dbReference type="NCBI Taxonomy" id="54343"/>
    <lineage>
        <taxon>Eukaryota</taxon>
        <taxon>Metazoa</taxon>
        <taxon>Chordata</taxon>
        <taxon>Craniata</taxon>
        <taxon>Vertebrata</taxon>
        <taxon>Euteleostomi</taxon>
        <taxon>Actinopterygii</taxon>
        <taxon>Neopterygii</taxon>
        <taxon>Teleostei</taxon>
        <taxon>Neoteleostei</taxon>
        <taxon>Acanthomorphata</taxon>
        <taxon>Eupercaria</taxon>
        <taxon>Perciformes</taxon>
        <taxon>Percoidei</taxon>
        <taxon>Percidae</taxon>
        <taxon>Etheostomatinae</taxon>
        <taxon>Etheostoma</taxon>
    </lineage>
</organism>
<feature type="region of interest" description="Disordered" evidence="1">
    <location>
        <begin position="442"/>
        <end position="660"/>
    </location>
</feature>
<feature type="region of interest" description="Disordered" evidence="1">
    <location>
        <begin position="108"/>
        <end position="233"/>
    </location>
</feature>